<dbReference type="Proteomes" id="UP000186817">
    <property type="component" value="Unassembled WGS sequence"/>
</dbReference>
<dbReference type="GO" id="GO:0005634">
    <property type="term" value="C:nucleus"/>
    <property type="evidence" value="ECO:0007669"/>
    <property type="project" value="UniProtKB-SubCell"/>
</dbReference>
<evidence type="ECO:0000256" key="3">
    <source>
        <dbReference type="RuleBase" id="RU366014"/>
    </source>
</evidence>
<dbReference type="OrthoDB" id="205514at2759"/>
<dbReference type="Gene3D" id="3.30.210.10">
    <property type="entry name" value="DNA polymerase, thumb domain"/>
    <property type="match status" value="1"/>
</dbReference>
<keyword evidence="3" id="KW-0234">DNA repair</keyword>
<comment type="subcellular location">
    <subcellularLocation>
        <location evidence="3">Nucleus</location>
    </subcellularLocation>
</comment>
<dbReference type="GO" id="GO:0046872">
    <property type="term" value="F:metal ion binding"/>
    <property type="evidence" value="ECO:0007669"/>
    <property type="project" value="UniProtKB-UniRule"/>
</dbReference>
<dbReference type="SUPFAM" id="SSF81301">
    <property type="entry name" value="Nucleotidyltransferase"/>
    <property type="match status" value="1"/>
</dbReference>
<comment type="similarity">
    <text evidence="3">Belongs to the DNA polymerase type-X family.</text>
</comment>
<protein>
    <recommendedName>
        <fullName evidence="3">DNA polymerase</fullName>
        <ecNumber evidence="3">2.7.7.7</ecNumber>
    </recommendedName>
</protein>
<dbReference type="InterPro" id="IPR043519">
    <property type="entry name" value="NT_sf"/>
</dbReference>
<dbReference type="EC" id="2.7.7.7" evidence="3"/>
<dbReference type="PANTHER" id="PTHR11276">
    <property type="entry name" value="DNA POLYMERASE TYPE-X FAMILY MEMBER"/>
    <property type="match status" value="1"/>
</dbReference>
<dbReference type="GO" id="GO:0003887">
    <property type="term" value="F:DNA-directed DNA polymerase activity"/>
    <property type="evidence" value="ECO:0007669"/>
    <property type="project" value="UniProtKB-UniRule"/>
</dbReference>
<gene>
    <name evidence="5" type="ORF">AK812_SmicGene29935</name>
</gene>
<dbReference type="InterPro" id="IPR002008">
    <property type="entry name" value="DNA_pol_X_beta-like"/>
</dbReference>
<evidence type="ECO:0000313" key="5">
    <source>
        <dbReference type="EMBL" id="OLP88669.1"/>
    </source>
</evidence>
<comment type="catalytic activity">
    <reaction evidence="3">
        <text>DNA(n) + a 2'-deoxyribonucleoside 5'-triphosphate = DNA(n+1) + diphosphate</text>
        <dbReference type="Rhea" id="RHEA:22508"/>
        <dbReference type="Rhea" id="RHEA-COMP:17339"/>
        <dbReference type="Rhea" id="RHEA-COMP:17340"/>
        <dbReference type="ChEBI" id="CHEBI:33019"/>
        <dbReference type="ChEBI" id="CHEBI:61560"/>
        <dbReference type="ChEBI" id="CHEBI:173112"/>
        <dbReference type="EC" id="2.7.7.7"/>
    </reaction>
</comment>
<evidence type="ECO:0000256" key="2">
    <source>
        <dbReference type="ARBA" id="ARBA00022695"/>
    </source>
</evidence>
<dbReference type="InterPro" id="IPR037160">
    <property type="entry name" value="DNA_Pol_thumb_sf"/>
</dbReference>
<comment type="function">
    <text evidence="3">DNA polymerase that functions in several pathways of DNA repair. Involved in base excision repair (BER) responsible for repair of lesions that give rise to abasic (AP) sites in DNA. Also contributes to DNA double-strand break repair by non-homologous end joining and homologous recombination. Has both template-dependent and template-independent (terminal transferase) DNA polymerase activities. Has also a 5'-deoxyribose-5-phosphate lyase (dRP lyase) activity.</text>
</comment>
<dbReference type="PRINTS" id="PR00870">
    <property type="entry name" value="DNAPOLXBETA"/>
</dbReference>
<keyword evidence="3" id="KW-0539">Nucleus</keyword>
<keyword evidence="3" id="KW-0239">DNA-directed DNA polymerase</keyword>
<name>A0A1Q9D0G2_SYMMI</name>
<evidence type="ECO:0000259" key="4">
    <source>
        <dbReference type="Pfam" id="PF14791"/>
    </source>
</evidence>
<dbReference type="GO" id="GO:0003677">
    <property type="term" value="F:DNA binding"/>
    <property type="evidence" value="ECO:0007669"/>
    <property type="project" value="UniProtKB-UniRule"/>
</dbReference>
<evidence type="ECO:0000256" key="1">
    <source>
        <dbReference type="ARBA" id="ARBA00022679"/>
    </source>
</evidence>
<dbReference type="GO" id="GO:0006303">
    <property type="term" value="P:double-strand break repair via nonhomologous end joining"/>
    <property type="evidence" value="ECO:0007669"/>
    <property type="project" value="TreeGrafter"/>
</dbReference>
<sequence length="69" mass="7504">MAGAVASRMLYFTGSAALGVKMRLKAIELGLTLSEYGLENRKTGEKVKASCEQDIFSALGMSYLEPNER</sequence>
<comment type="caution">
    <text evidence="5">The sequence shown here is derived from an EMBL/GenBank/DDBJ whole genome shotgun (WGS) entry which is preliminary data.</text>
</comment>
<keyword evidence="2 3" id="KW-0548">Nucleotidyltransferase</keyword>
<feature type="domain" description="DNA polymerase beta thumb" evidence="4">
    <location>
        <begin position="9"/>
        <end position="69"/>
    </location>
</feature>
<proteinExistence type="inferred from homology"/>
<dbReference type="InterPro" id="IPR029398">
    <property type="entry name" value="PolB_thumb"/>
</dbReference>
<keyword evidence="1 3" id="KW-0808">Transferase</keyword>
<accession>A0A1Q9D0G2</accession>
<organism evidence="5 6">
    <name type="scientific">Symbiodinium microadriaticum</name>
    <name type="common">Dinoflagellate</name>
    <name type="synonym">Zooxanthella microadriatica</name>
    <dbReference type="NCBI Taxonomy" id="2951"/>
    <lineage>
        <taxon>Eukaryota</taxon>
        <taxon>Sar</taxon>
        <taxon>Alveolata</taxon>
        <taxon>Dinophyceae</taxon>
        <taxon>Suessiales</taxon>
        <taxon>Symbiodiniaceae</taxon>
        <taxon>Symbiodinium</taxon>
    </lineage>
</organism>
<dbReference type="Pfam" id="PF14791">
    <property type="entry name" value="DNA_pol_B_thumb"/>
    <property type="match status" value="1"/>
</dbReference>
<keyword evidence="6" id="KW-1185">Reference proteome</keyword>
<dbReference type="EMBL" id="LSRX01000800">
    <property type="protein sequence ID" value="OLP88669.1"/>
    <property type="molecule type" value="Genomic_DNA"/>
</dbReference>
<dbReference type="PANTHER" id="PTHR11276:SF28">
    <property type="entry name" value="DNA POLYMERASE LAMBDA"/>
    <property type="match status" value="1"/>
</dbReference>
<evidence type="ECO:0000313" key="6">
    <source>
        <dbReference type="Proteomes" id="UP000186817"/>
    </source>
</evidence>
<reference evidence="5 6" key="1">
    <citation type="submission" date="2016-02" db="EMBL/GenBank/DDBJ databases">
        <title>Genome analysis of coral dinoflagellate symbionts highlights evolutionary adaptations to a symbiotic lifestyle.</title>
        <authorList>
            <person name="Aranda M."/>
            <person name="Li Y."/>
            <person name="Liew Y.J."/>
            <person name="Baumgarten S."/>
            <person name="Simakov O."/>
            <person name="Wilson M."/>
            <person name="Piel J."/>
            <person name="Ashoor H."/>
            <person name="Bougouffa S."/>
            <person name="Bajic V.B."/>
            <person name="Ryu T."/>
            <person name="Ravasi T."/>
            <person name="Bayer T."/>
            <person name="Micklem G."/>
            <person name="Kim H."/>
            <person name="Bhak J."/>
            <person name="Lajeunesse T.C."/>
            <person name="Voolstra C.R."/>
        </authorList>
    </citation>
    <scope>NUCLEOTIDE SEQUENCE [LARGE SCALE GENOMIC DNA]</scope>
    <source>
        <strain evidence="5 6">CCMP2467</strain>
    </source>
</reference>
<keyword evidence="3" id="KW-0227">DNA damage</keyword>
<dbReference type="AlphaFoldDB" id="A0A1Q9D0G2"/>
<dbReference type="InterPro" id="IPR022312">
    <property type="entry name" value="DNA_pol_X"/>
</dbReference>